<name>A0A2C7Z748_9ACTN</name>
<dbReference type="GeneID" id="61222795"/>
<proteinExistence type="predicted"/>
<sequence length="219" mass="23771">MTWFAVGLGLAGLILGIIAIMQARQANRAAHDTRANVNAAVQAAFSAAADAQKSHQELVARSRAAVLHDTQDNGPAFPGTQERGRFNWVMEISRDEKGLVTSLRAVSEGSHIAHDVTFIVNSDEHAERSVHFDVIRPGRPVDLRAEQTVAMHRDRVAEATKQQAANTAGIATDMPRKLGPIDTHLRLSIIAVTEDGTPQAYVIERTLRTTEHGSVLVYA</sequence>
<dbReference type="AlphaFoldDB" id="A0A2C7Z748"/>
<organism evidence="1">
    <name type="scientific">Propionibacterium freudenreichii</name>
    <dbReference type="NCBI Taxonomy" id="1744"/>
    <lineage>
        <taxon>Bacteria</taxon>
        <taxon>Bacillati</taxon>
        <taxon>Actinomycetota</taxon>
        <taxon>Actinomycetes</taxon>
        <taxon>Propionibacteriales</taxon>
        <taxon>Propionibacteriaceae</taxon>
        <taxon>Propionibacterium</taxon>
    </lineage>
</organism>
<accession>A0A2C7Z748</accession>
<dbReference type="RefSeq" id="WP_041704078.1">
    <property type="nucleotide sequence ID" value="NZ_CCYN01000004.1"/>
</dbReference>
<protein>
    <submittedName>
        <fullName evidence="1">Uncharacterized protein</fullName>
    </submittedName>
</protein>
<evidence type="ECO:0000313" key="1">
    <source>
        <dbReference type="EMBL" id="SBN39329.1"/>
    </source>
</evidence>
<reference evidence="1" key="1">
    <citation type="submission" date="2016-05" db="EMBL/GenBank/DDBJ databases">
        <authorList>
            <person name="Lavstsen T."/>
            <person name="Jespersen J.S."/>
        </authorList>
    </citation>
    <scope>NUCLEOTIDE SEQUENCE</scope>
    <source>
        <strain evidence="1">PFRJS10</strain>
    </source>
</reference>
<dbReference type="EMBL" id="LT576035">
    <property type="protein sequence ID" value="SBN39329.1"/>
    <property type="molecule type" value="Genomic_DNA"/>
</dbReference>
<gene>
    <name evidence="1" type="ORF">PFR_JS10_1686</name>
</gene>